<dbReference type="InterPro" id="IPR024973">
    <property type="entry name" value="ESPR"/>
</dbReference>
<comment type="similarity">
    <text evidence="3">Belongs to the autotransporter-2 (AT-2) (TC 1.B.40) family.</text>
</comment>
<feature type="domain" description="Trimeric autotransporter adhesin YadA-like stalk" evidence="13">
    <location>
        <begin position="1177"/>
        <end position="1219"/>
    </location>
</feature>
<evidence type="ECO:0000256" key="4">
    <source>
        <dbReference type="ARBA" id="ARBA00022448"/>
    </source>
</evidence>
<evidence type="ECO:0000259" key="13">
    <source>
        <dbReference type="Pfam" id="PF05662"/>
    </source>
</evidence>
<evidence type="ECO:0000256" key="8">
    <source>
        <dbReference type="ARBA" id="ARBA00022927"/>
    </source>
</evidence>
<feature type="domain" description="Trimeric autotransporter adhesin YadA-like C-terminal membrane anchor" evidence="11">
    <location>
        <begin position="2550"/>
        <end position="2610"/>
    </location>
</feature>
<evidence type="ECO:0008006" key="17">
    <source>
        <dbReference type="Google" id="ProtNLM"/>
    </source>
</evidence>
<feature type="domain" description="Trimeric autotransporter adhesin YadA-like head" evidence="12">
    <location>
        <begin position="582"/>
        <end position="604"/>
    </location>
</feature>
<dbReference type="Pfam" id="PF05662">
    <property type="entry name" value="YadA_stalk"/>
    <property type="match status" value="7"/>
</dbReference>
<dbReference type="GO" id="GO:0009279">
    <property type="term" value="C:cell outer membrane"/>
    <property type="evidence" value="ECO:0007669"/>
    <property type="project" value="UniProtKB-SubCell"/>
</dbReference>
<dbReference type="Gene3D" id="2.150.10.10">
    <property type="entry name" value="Serralysin-like metalloprotease, C-terminal"/>
    <property type="match status" value="9"/>
</dbReference>
<feature type="domain" description="Trimeric autotransporter adhesin YadA-like stalk" evidence="13">
    <location>
        <begin position="665"/>
        <end position="698"/>
    </location>
</feature>
<dbReference type="Pfam" id="PF13018">
    <property type="entry name" value="ESPR"/>
    <property type="match status" value="1"/>
</dbReference>
<keyword evidence="9" id="KW-0472">Membrane</keyword>
<dbReference type="InterPro" id="IPR011049">
    <property type="entry name" value="Serralysin-like_metalloprot_C"/>
</dbReference>
<dbReference type="Gene3D" id="3.30.1300.30">
    <property type="entry name" value="GSPII I/J protein-like"/>
    <property type="match status" value="1"/>
</dbReference>
<evidence type="ECO:0000256" key="6">
    <source>
        <dbReference type="ARBA" id="ARBA00022692"/>
    </source>
</evidence>
<feature type="domain" description="Trimeric autotransporter adhesin YadA-like stalk" evidence="13">
    <location>
        <begin position="2124"/>
        <end position="2147"/>
    </location>
</feature>
<dbReference type="SUPFAM" id="SSF101967">
    <property type="entry name" value="Adhesin YadA, collagen-binding domain"/>
    <property type="match status" value="7"/>
</dbReference>
<feature type="domain" description="Trimeric autotransporter adhesin YadA-like stalk" evidence="13">
    <location>
        <begin position="2268"/>
        <end position="2304"/>
    </location>
</feature>
<dbReference type="GO" id="GO:0009986">
    <property type="term" value="C:cell surface"/>
    <property type="evidence" value="ECO:0007669"/>
    <property type="project" value="UniProtKB-SubCell"/>
</dbReference>
<dbReference type="Gene3D" id="2.20.70.140">
    <property type="match status" value="2"/>
</dbReference>
<feature type="domain" description="Trimeric autotransporter adhesin YadA-like stalk" evidence="13">
    <location>
        <begin position="245"/>
        <end position="277"/>
    </location>
</feature>
<evidence type="ECO:0000256" key="1">
    <source>
        <dbReference type="ARBA" id="ARBA00004241"/>
    </source>
</evidence>
<feature type="domain" description="Trimeric autotransporter adhesin YadA-like head" evidence="12">
    <location>
        <begin position="946"/>
        <end position="972"/>
    </location>
</feature>
<evidence type="ECO:0000259" key="12">
    <source>
        <dbReference type="Pfam" id="PF05658"/>
    </source>
</evidence>
<keyword evidence="7" id="KW-0732">Signal</keyword>
<feature type="domain" description="Trimeric autotransporter adhesin YadA-like stalk" evidence="13">
    <location>
        <begin position="2485"/>
        <end position="2520"/>
    </location>
</feature>
<feature type="domain" description="Trimeric autotransporter adhesin YadA-like head" evidence="12">
    <location>
        <begin position="2212"/>
        <end position="2238"/>
    </location>
</feature>
<feature type="domain" description="ESPR" evidence="14">
    <location>
        <begin position="1"/>
        <end position="47"/>
    </location>
</feature>
<gene>
    <name evidence="15" type="ORF">ABB28_10190</name>
</gene>
<reference evidence="15 16" key="1">
    <citation type="submission" date="2015-05" db="EMBL/GenBank/DDBJ databases">
        <title>Genome sequencing and analysis of members of genus Stenotrophomonas.</title>
        <authorList>
            <person name="Patil P.P."/>
            <person name="Midha S."/>
            <person name="Patil P.B."/>
        </authorList>
    </citation>
    <scope>NUCLEOTIDE SEQUENCE [LARGE SCALE GENOMIC DNA]</scope>
    <source>
        <strain evidence="15 16">DSM 21508</strain>
    </source>
</reference>
<comment type="caution">
    <text evidence="15">The sequence shown here is derived from an EMBL/GenBank/DDBJ whole genome shotgun (WGS) entry which is preliminary data.</text>
</comment>
<keyword evidence="5" id="KW-1134">Transmembrane beta strand</keyword>
<keyword evidence="16" id="KW-1185">Reference proteome</keyword>
<evidence type="ECO:0000313" key="15">
    <source>
        <dbReference type="EMBL" id="KRG73535.1"/>
    </source>
</evidence>
<protein>
    <recommendedName>
        <fullName evidence="17">Autotransporter adhesin</fullName>
    </recommendedName>
</protein>
<feature type="domain" description="Trimeric autotransporter adhesin YadA-like head" evidence="12">
    <location>
        <begin position="799"/>
        <end position="824"/>
    </location>
</feature>
<feature type="domain" description="Trimeric autotransporter adhesin YadA-like head" evidence="12">
    <location>
        <begin position="999"/>
        <end position="1025"/>
    </location>
</feature>
<feature type="domain" description="Trimeric autotransporter adhesin YadA-like head" evidence="12">
    <location>
        <begin position="1055"/>
        <end position="1079"/>
    </location>
</feature>
<dbReference type="EMBL" id="LDJK01000043">
    <property type="protein sequence ID" value="KRG73535.1"/>
    <property type="molecule type" value="Genomic_DNA"/>
</dbReference>
<dbReference type="RefSeq" id="WP_057508515.1">
    <property type="nucleotide sequence ID" value="NZ_LDJK01000043.1"/>
</dbReference>
<dbReference type="Pfam" id="PF05658">
    <property type="entry name" value="YadA_head"/>
    <property type="match status" value="18"/>
</dbReference>
<dbReference type="InterPro" id="IPR008640">
    <property type="entry name" value="Adhesin_Head_dom"/>
</dbReference>
<feature type="domain" description="Trimeric autotransporter adhesin YadA-like head" evidence="12">
    <location>
        <begin position="1083"/>
        <end position="1109"/>
    </location>
</feature>
<dbReference type="InterPro" id="IPR008635">
    <property type="entry name" value="Coiled_stalk_dom"/>
</dbReference>
<feature type="domain" description="Trimeric autotransporter adhesin YadA-like head" evidence="12">
    <location>
        <begin position="2184"/>
        <end position="2210"/>
    </location>
</feature>
<dbReference type="PATRIC" id="fig|517011.3.peg.1747"/>
<dbReference type="InterPro" id="IPR045584">
    <property type="entry name" value="Pilin-like"/>
</dbReference>
<dbReference type="CDD" id="cd12820">
    <property type="entry name" value="LbR_YadA-like"/>
    <property type="match status" value="2"/>
</dbReference>
<evidence type="ECO:0000256" key="10">
    <source>
        <dbReference type="ARBA" id="ARBA00023237"/>
    </source>
</evidence>
<sequence>MNKIYRKIWNKALGRIVVASELASSDGGGGTVGAVGTQRGGAHARLALGVALALASMGAHAQDMDLGPDGSVTAGQTVLDNEGLRVGAAVAIGANAISVGSLVMDAGNNELRGLSNRTWNANGSYTAGRAATEEQLKVVSDSANAGWNVAVGGSSANIGPGGTVTFQGDSNITLTQTGTDDNGAVRVALNPNLNLGAAGSVTTGATTVNNAGLTVGSSSVNGTGLRITNGPSVTTTGINAGNRVVTGVANGAITATSTEAVNGGQIYSLRDELYTVGAGVKYFHANSAAADSQAVGGQSVAIGPNTIAEGYHSIAAGDGANTDLTAEAAIAMGRGANTDAARSVVLGDQATIGTRYADDAIVIGTRAHVDGVQVAPANAAIAIGMDASTKADSSIVIGNAASVNSEYATDSIAIGSNARAEGMTAIEAVAIGVNARVTATQATAVGTDAQALGANSIALGQATASGGSAIAAGNAAEAETPDSISLGSGAGVGTVGNAAGDRTSHIAIGTGAGTNVAGNQTTAIGFQAGANVTGDQNIAIGSQAGSGLTGDFNVAIGYQANNGVGNRERSVAVGSGASADSDATAFGYGATAQGVGAVAVGTESNAGAHGVALGRNTVAENGNVALGFASEARNSDLVGNGYLTGTAPTSNVVSVGNTSAGAQRRIVNVADGAQRYDAVNVGQLRATQQTVANLIGGEVSVDPASGNFSQITVRDTNNNEFKFNTVTEALGAVTNGTVSTLPANAVVRNAGGGISNINAGVLGTDAVNLTQLNETVANNSSKYVSIKSTDAANRDNAGATGSNATAIGPQADATGNEALALGYRTRAQAASAVAIGSDVNALGVASTVVGNESYAYGRSGIAIGDRAVSSGNNSITIGTDAQADPKSPVATVNNAIVIGTEAEVSADDGIAMGRSALASEERAVAQGYDAHATGIDAMAEGTRARASGLRSQASGTDAQASGVDAIASGTDSRGYAVNGVALGRGAVAGIANPLPADVANNINAVAIGNGAQAVQNSATALGNGASASAASAYAVGTNASSTGVSAHATGTNARATAESAIASGTGASATAQYAVAVGATSQATAVNSFAAGFNAQASGADAFALGRGSRASGPDAIAFGRDAIAAEADAVALGHNSVTAAAVGTANATVDNVNYAFAGTTPGSTVSVGTDTIKRTVTNVAAGRISGTSTDAINGSQLFATNRAVTALGTNLDSVGGSIASGLGGNSFYNSGAHQVVTSFQLGSNTYTTVGSALTRAASGINLTAQGANATNVGPTSTIGSTMDLRSANNNLAVTKTTDSNTVEFKLAEDIDLGVDGSLKTGNTRVDNAGVAIIDGNLSNITNAGTSVVRDGTADTTVTAGTVAVTTGGNTTTLGATSVAVGGANPLLVDGSTGTVTGLSNKSFDPSNITSGRAASEDQLLQVSNVANAGWNVTDAGGNAANIGPNGQVTFTGDANLDVAQTGADDAGVVGIALKKQIDLGTAGSVTTGGTVVDTNGVQINNGMGSTMVGGGIALLSDGTRFTAVTAGNVAVFDGAHTSQLNTTNLQVGGANPVVVDGMAGTVKGLSNKTFDPANIVSGQAASEDQLLQVSNLANAGWNVTDANGNTANIGPNGQVTFTGDDNLDVAQTGGDDAGVVGIALKKQIDLGTTGSVTTGNTLVNNNGVVVNNGTAFASTTVDGLTVGNAVGATTVGATSVVVGGASPIVVNGAGGTVTGLTNKTFDAGNFTSGRAASEDQLAAVSQTVSAGWDISADGQNGSKVSSTSATGSTVDLRSADGNVVLTKTTGSNDVAFGLADDIDLGANGSVTAGNTTLDTNGLSVTDGTSTTGIGATAITVGGANTLVLNGATGTIGGLSNKTFDPANVTSGQAASEDQLKQVSDVANAGWNVADANGNSANIGPNGKVTFTGDSNLDVAQTGADDAGVVAITLKQNLDLGSTGSITTGNTVVDNAGVAVKDGISSSVLGAGSLAVSDGTYGSNVGATAITVGGANTLLLNGATGTIGGLSNKTFDPANITSGQAASEDQLKQVSDVANAGWNVTDAGGNTANIGPNGKVTFTGDSNLDVAQTGADDAGVVAITLKQNLDLGSTGSVVIGNTLLNNNGLTLVGGPSITSAGIDAGGSRITNVAAGVDGTDAVNLDQMGDAIEAGRTRYYSVNSTGGGNEANDGATGADAIAAGRDAEADGDQAVAMGVGAVAAGTGSLALGAGANAQAVNSLAFGSGAVASHGNSIAMGAGSATTVGAQANYQGAYVGNSSSTGEMNLGGRQVTGVAAGSAATDAVNVSQLNAGVASAVGDSKQYTDTQIGTVNTRIDGIDNRVTTIEGDLIDIRGDITDIRNDVVDIQGDITDLDGRMTSVEGDIRNANQVAGTTAAKVTDIEYGADGMFQVSQTGDLVKPLPTGQNAVAGGNGAVASGTNSTALGNQAVASGANSTAIGQGAVASHDNSVALGQGSKTTVGAQTGYNAAYVGSSTSTGEVNIGGRTLTGVAAGIAGTDATNVNQLTAGVNQAITSANQYTDARIGKVEDDLWQLDRGYRSATAAAMAMAGLPQAYLPGKSMLSMAFGGYQSEYGMALGLSGITDNGRWVYKAQASGNTMRDWGFSVGAGLQW</sequence>
<feature type="domain" description="Trimeric autotransporter adhesin YadA-like head" evidence="12">
    <location>
        <begin position="894"/>
        <end position="916"/>
    </location>
</feature>
<keyword evidence="6" id="KW-0812">Transmembrane</keyword>
<feature type="domain" description="Trimeric autotransporter adhesin YadA-like head" evidence="12">
    <location>
        <begin position="2401"/>
        <end position="2426"/>
    </location>
</feature>
<feature type="domain" description="Trimeric autotransporter adhesin YadA-like head" evidence="12">
    <location>
        <begin position="1111"/>
        <end position="1137"/>
    </location>
</feature>
<feature type="domain" description="Trimeric autotransporter adhesin YadA-like head" evidence="12">
    <location>
        <begin position="2428"/>
        <end position="2454"/>
    </location>
</feature>
<evidence type="ECO:0000313" key="16">
    <source>
        <dbReference type="Proteomes" id="UP000051386"/>
    </source>
</evidence>
<evidence type="ECO:0000259" key="14">
    <source>
        <dbReference type="Pfam" id="PF13018"/>
    </source>
</evidence>
<feature type="domain" description="Trimeric autotransporter adhesin YadA-like head" evidence="12">
    <location>
        <begin position="438"/>
        <end position="461"/>
    </location>
</feature>
<organism evidence="15 16">
    <name type="scientific">Stenotrophomonas chelatiphaga</name>
    <dbReference type="NCBI Taxonomy" id="517011"/>
    <lineage>
        <taxon>Bacteria</taxon>
        <taxon>Pseudomonadati</taxon>
        <taxon>Pseudomonadota</taxon>
        <taxon>Gammaproteobacteria</taxon>
        <taxon>Lysobacterales</taxon>
        <taxon>Lysobacteraceae</taxon>
        <taxon>Stenotrophomonas</taxon>
    </lineage>
</organism>
<feature type="domain" description="Trimeric autotransporter adhesin YadA-like head" evidence="12">
    <location>
        <begin position="918"/>
        <end position="944"/>
    </location>
</feature>
<evidence type="ECO:0000256" key="9">
    <source>
        <dbReference type="ARBA" id="ARBA00023136"/>
    </source>
</evidence>
<feature type="domain" description="Trimeric autotransporter adhesin YadA-like head" evidence="12">
    <location>
        <begin position="294"/>
        <end position="320"/>
    </location>
</feature>
<dbReference type="GO" id="GO:0015031">
    <property type="term" value="P:protein transport"/>
    <property type="evidence" value="ECO:0007669"/>
    <property type="project" value="UniProtKB-KW"/>
</dbReference>
<feature type="domain" description="Trimeric autotransporter adhesin YadA-like head" evidence="12">
    <location>
        <begin position="855"/>
        <end position="881"/>
    </location>
</feature>
<proteinExistence type="inferred from homology"/>
<dbReference type="Gene3D" id="1.20.5.340">
    <property type="match status" value="1"/>
</dbReference>
<feature type="domain" description="Trimeric autotransporter adhesin YadA-like stalk" evidence="13">
    <location>
        <begin position="754"/>
        <end position="788"/>
    </location>
</feature>
<dbReference type="Gene3D" id="6.20.50.100">
    <property type="match status" value="7"/>
</dbReference>
<evidence type="ECO:0000256" key="3">
    <source>
        <dbReference type="ARBA" id="ARBA00005848"/>
    </source>
</evidence>
<dbReference type="Proteomes" id="UP000051386">
    <property type="component" value="Unassembled WGS sequence"/>
</dbReference>
<evidence type="ECO:0000259" key="11">
    <source>
        <dbReference type="Pfam" id="PF03895"/>
    </source>
</evidence>
<feature type="domain" description="Trimeric autotransporter adhesin YadA-like head" evidence="12">
    <location>
        <begin position="409"/>
        <end position="435"/>
    </location>
</feature>
<accession>A0A0R0CUX3</accession>
<keyword evidence="10" id="KW-0998">Cell outer membrane</keyword>
<dbReference type="Pfam" id="PF03895">
    <property type="entry name" value="YadA_anchor"/>
    <property type="match status" value="1"/>
</dbReference>
<feature type="domain" description="Trimeric autotransporter adhesin YadA-like head" evidence="12">
    <location>
        <begin position="326"/>
        <end position="350"/>
    </location>
</feature>
<evidence type="ECO:0000256" key="2">
    <source>
        <dbReference type="ARBA" id="ARBA00004442"/>
    </source>
</evidence>
<name>A0A0R0CUX3_9GAMM</name>
<keyword evidence="8" id="KW-0653">Protein transport</keyword>
<dbReference type="InterPro" id="IPR005594">
    <property type="entry name" value="YadA_C"/>
</dbReference>
<keyword evidence="4" id="KW-0813">Transport</keyword>
<dbReference type="SUPFAM" id="SSF54523">
    <property type="entry name" value="Pili subunits"/>
    <property type="match status" value="1"/>
</dbReference>
<evidence type="ECO:0000256" key="5">
    <source>
        <dbReference type="ARBA" id="ARBA00022452"/>
    </source>
</evidence>
<evidence type="ECO:0000256" key="7">
    <source>
        <dbReference type="ARBA" id="ARBA00022729"/>
    </source>
</evidence>
<comment type="subcellular location">
    <subcellularLocation>
        <location evidence="2">Cell outer membrane</location>
    </subcellularLocation>
    <subcellularLocation>
        <location evidence="1">Cell surface</location>
    </subcellularLocation>
</comment>